<dbReference type="Pfam" id="PF07676">
    <property type="entry name" value="PD40"/>
    <property type="match status" value="1"/>
</dbReference>
<dbReference type="EMBL" id="JACARF010000002">
    <property type="protein sequence ID" value="NWE74686.1"/>
    <property type="molecule type" value="Genomic_DNA"/>
</dbReference>
<gene>
    <name evidence="1" type="ORF">HX828_03885</name>
</gene>
<dbReference type="InterPro" id="IPR051200">
    <property type="entry name" value="Host-pathogen_enzymatic-act"/>
</dbReference>
<evidence type="ECO:0000313" key="1">
    <source>
        <dbReference type="EMBL" id="NWE74686.1"/>
    </source>
</evidence>
<name>A0A7Y8F8M6_9PSED</name>
<accession>A0A7Y8F8M6</accession>
<dbReference type="InterPro" id="IPR011044">
    <property type="entry name" value="Quino_amine_DH_bsu"/>
</dbReference>
<evidence type="ECO:0000313" key="2">
    <source>
        <dbReference type="Proteomes" id="UP000537188"/>
    </source>
</evidence>
<organism evidence="1 2">
    <name type="scientific">Pseudomonas yamanorum</name>
    <dbReference type="NCBI Taxonomy" id="515393"/>
    <lineage>
        <taxon>Bacteria</taxon>
        <taxon>Pseudomonadati</taxon>
        <taxon>Pseudomonadota</taxon>
        <taxon>Gammaproteobacteria</taxon>
        <taxon>Pseudomonadales</taxon>
        <taxon>Pseudomonadaceae</taxon>
        <taxon>Pseudomonas</taxon>
    </lineage>
</organism>
<dbReference type="InterPro" id="IPR011659">
    <property type="entry name" value="WD40"/>
</dbReference>
<reference evidence="1 2" key="1">
    <citation type="submission" date="2020-04" db="EMBL/GenBank/DDBJ databases">
        <title>Molecular characterization of pseudomonads from Agaricus bisporus reveal novel blotch 2 pathogens in Western Europe.</title>
        <authorList>
            <person name="Taparia T."/>
            <person name="Krijger M."/>
            <person name="Haynes E."/>
            <person name="Elpinstone J.G."/>
            <person name="Noble R."/>
            <person name="Van Der Wolf J."/>
        </authorList>
    </citation>
    <scope>NUCLEOTIDE SEQUENCE [LARGE SCALE GENOMIC DNA]</scope>
    <source>
        <strain evidence="1 2">IPO3781</strain>
    </source>
</reference>
<dbReference type="Gene3D" id="2.130.10.10">
    <property type="entry name" value="YVTN repeat-like/Quinoprotein amine dehydrogenase"/>
    <property type="match status" value="2"/>
</dbReference>
<dbReference type="AlphaFoldDB" id="A0A7Y8F8M6"/>
<protein>
    <submittedName>
        <fullName evidence="1">PD40 domain-containing protein</fullName>
    </submittedName>
</protein>
<dbReference type="RefSeq" id="WP_177112686.1">
    <property type="nucleotide sequence ID" value="NZ_JACARF010000002.1"/>
</dbReference>
<dbReference type="InterPro" id="IPR015943">
    <property type="entry name" value="WD40/YVTN_repeat-like_dom_sf"/>
</dbReference>
<dbReference type="Proteomes" id="UP000537188">
    <property type="component" value="Unassembled WGS sequence"/>
</dbReference>
<sequence>MAEQHNPGPNPPTVEGLTAPVGTPLFINGPYTITPLGRLRLRLSLHDDAYRPVPEGAVLITLPDGAFFDDGSSGVRSFVTDAAGFLLVEGIQGPGITGRYTFNAQSGSKLASASLAVVANGPDEKIPLRSPQGSALTPDGTRLYVCAFSDRYIAVLDTLMLRILYRIVLDFPPLEVVINPQGTHAYVSHQQGLLIITLSSLQVISMRLGRHDTGLVLSPDGRNLCFCVQGGGVAVLDTLTQEVDTVEMTPTTPNAIVVSPDNRHGFVCSRLSATLSVIDILERRQVRSIPLIAAGTGMAISPDGALVYINLSGLARMAVFDTASNQVIDYILLTNNLFDTLAASPDGNWLYTTNGTSVITGFLAAIDTSRKEQVLTLAGEGPRHVSISPDGTCIFVSNRGDNTLQSLHPQVAGLDK</sequence>
<dbReference type="SUPFAM" id="SSF50969">
    <property type="entry name" value="YVTN repeat-like/Quinoprotein amine dehydrogenase"/>
    <property type="match status" value="1"/>
</dbReference>
<dbReference type="PANTHER" id="PTHR47197:SF3">
    <property type="entry name" value="DIHYDRO-HEME D1 DEHYDROGENASE"/>
    <property type="match status" value="1"/>
</dbReference>
<dbReference type="PANTHER" id="PTHR47197">
    <property type="entry name" value="PROTEIN NIRF"/>
    <property type="match status" value="1"/>
</dbReference>
<proteinExistence type="predicted"/>
<comment type="caution">
    <text evidence="1">The sequence shown here is derived from an EMBL/GenBank/DDBJ whole genome shotgun (WGS) entry which is preliminary data.</text>
</comment>